<accession>A0A026WRU9</accession>
<keyword evidence="2" id="KW-1185">Reference proteome</keyword>
<evidence type="ECO:0000313" key="1">
    <source>
        <dbReference type="EMBL" id="EZA58411.1"/>
    </source>
</evidence>
<dbReference type="AlphaFoldDB" id="A0A026WRU9"/>
<name>A0A026WRU9_OOCBI</name>
<dbReference type="EMBL" id="KK107128">
    <property type="protein sequence ID" value="EZA58411.1"/>
    <property type="molecule type" value="Genomic_DNA"/>
</dbReference>
<organism evidence="1 2">
    <name type="scientific">Ooceraea biroi</name>
    <name type="common">Clonal raider ant</name>
    <name type="synonym">Cerapachys biroi</name>
    <dbReference type="NCBI Taxonomy" id="2015173"/>
    <lineage>
        <taxon>Eukaryota</taxon>
        <taxon>Metazoa</taxon>
        <taxon>Ecdysozoa</taxon>
        <taxon>Arthropoda</taxon>
        <taxon>Hexapoda</taxon>
        <taxon>Insecta</taxon>
        <taxon>Pterygota</taxon>
        <taxon>Neoptera</taxon>
        <taxon>Endopterygota</taxon>
        <taxon>Hymenoptera</taxon>
        <taxon>Apocrita</taxon>
        <taxon>Aculeata</taxon>
        <taxon>Formicoidea</taxon>
        <taxon>Formicidae</taxon>
        <taxon>Dorylinae</taxon>
        <taxon>Ooceraea</taxon>
    </lineage>
</organism>
<reference evidence="1 2" key="1">
    <citation type="journal article" date="2014" name="Curr. Biol.">
        <title>The genome of the clonal raider ant Cerapachys biroi.</title>
        <authorList>
            <person name="Oxley P.R."/>
            <person name="Ji L."/>
            <person name="Fetter-Pruneda I."/>
            <person name="McKenzie S.K."/>
            <person name="Li C."/>
            <person name="Hu H."/>
            <person name="Zhang G."/>
            <person name="Kronauer D.J."/>
        </authorList>
    </citation>
    <scope>NUCLEOTIDE SEQUENCE [LARGE SCALE GENOMIC DNA]</scope>
</reference>
<proteinExistence type="predicted"/>
<dbReference type="Proteomes" id="UP000053097">
    <property type="component" value="Unassembled WGS sequence"/>
</dbReference>
<protein>
    <submittedName>
        <fullName evidence="1">Uncharacterized protein</fullName>
    </submittedName>
</protein>
<gene>
    <name evidence="1" type="ORF">X777_01368</name>
</gene>
<evidence type="ECO:0000313" key="2">
    <source>
        <dbReference type="Proteomes" id="UP000053097"/>
    </source>
</evidence>
<sequence>MAKRIHLDEGQPSTSPGYSTFVSLNVGHAKSFRSQNSRSRDSLFSLVSAIVCREIINNARCYDYDENGFRIHENKVKLISEMNQSKPCAKT</sequence>